<dbReference type="EMBL" id="CP027059">
    <property type="protein sequence ID" value="UQZ82969.1"/>
    <property type="molecule type" value="Genomic_DNA"/>
</dbReference>
<keyword evidence="6 7" id="KW-0472">Membrane</keyword>
<feature type="transmembrane region" description="Helical" evidence="7">
    <location>
        <begin position="280"/>
        <end position="297"/>
    </location>
</feature>
<feature type="transmembrane region" description="Helical" evidence="7">
    <location>
        <begin position="133"/>
        <end position="153"/>
    </location>
</feature>
<dbReference type="PANTHER" id="PTHR32322">
    <property type="entry name" value="INNER MEMBRANE TRANSPORTER"/>
    <property type="match status" value="1"/>
</dbReference>
<dbReference type="InterPro" id="IPR000620">
    <property type="entry name" value="EamA_dom"/>
</dbReference>
<accession>A0ABY4RMS1</accession>
<keyword evidence="10" id="KW-1185">Reference proteome</keyword>
<name>A0ABY4RMS1_9BACL</name>
<evidence type="ECO:0000256" key="4">
    <source>
        <dbReference type="ARBA" id="ARBA00022692"/>
    </source>
</evidence>
<keyword evidence="3" id="KW-1003">Cell membrane</keyword>
<sequence>MNDLQGEMDVRKLSKLQSVLLILFLVIVWGINWPLSKYALSFMPPVLFSGVRTLLGGVLLLFVAIPRLGKLNFRATWPIYLVSALVNVVLYYGLQTIGLEYLPSGLFSAIVFLQPVLVGIFSWLWLGESMNGLKIAGLILGFVGVGVICSGAGGLSGHISVAGILLALGSALSWALGTVYVKKKGSRVDPIWLVTLQLMTGGLFMTLLGSGVERWSDISWKPAFIVSLLFISIFVIAMGWLVFYKLIDSGEASKVASYTFLIPLVAILTGTLFLHEPFTVSLLAGLVLIVCSIYFVNRKPHGSGAGLPARTRGQQAQR</sequence>
<comment type="subcellular location">
    <subcellularLocation>
        <location evidence="1">Cell membrane</location>
        <topology evidence="1">Multi-pass membrane protein</topology>
    </subcellularLocation>
</comment>
<proteinExistence type="inferred from homology"/>
<feature type="domain" description="EamA" evidence="8">
    <location>
        <begin position="19"/>
        <end position="148"/>
    </location>
</feature>
<evidence type="ECO:0000256" key="2">
    <source>
        <dbReference type="ARBA" id="ARBA00007362"/>
    </source>
</evidence>
<dbReference type="Proteomes" id="UP001057134">
    <property type="component" value="Chromosome"/>
</dbReference>
<feature type="transmembrane region" description="Helical" evidence="7">
    <location>
        <begin position="191"/>
        <end position="212"/>
    </location>
</feature>
<feature type="domain" description="EamA" evidence="8">
    <location>
        <begin position="162"/>
        <end position="297"/>
    </location>
</feature>
<feature type="transmembrane region" description="Helical" evidence="7">
    <location>
        <begin position="16"/>
        <end position="35"/>
    </location>
</feature>
<evidence type="ECO:0000313" key="9">
    <source>
        <dbReference type="EMBL" id="UQZ82969.1"/>
    </source>
</evidence>
<feature type="transmembrane region" description="Helical" evidence="7">
    <location>
        <begin position="159"/>
        <end position="179"/>
    </location>
</feature>
<reference evidence="9" key="2">
    <citation type="journal article" date="2021" name="J Anim Sci Technol">
        <title>Complete genome sequence of Paenibacillus konkukensis sp. nov. SK3146 as a potential probiotic strain.</title>
        <authorList>
            <person name="Jung H.I."/>
            <person name="Park S."/>
            <person name="Niu K.M."/>
            <person name="Lee S.W."/>
            <person name="Kothari D."/>
            <person name="Yi K.J."/>
            <person name="Kim S.K."/>
        </authorList>
    </citation>
    <scope>NUCLEOTIDE SEQUENCE</scope>
    <source>
        <strain evidence="9">SK3146</strain>
    </source>
</reference>
<evidence type="ECO:0000256" key="1">
    <source>
        <dbReference type="ARBA" id="ARBA00004651"/>
    </source>
</evidence>
<evidence type="ECO:0000259" key="8">
    <source>
        <dbReference type="Pfam" id="PF00892"/>
    </source>
</evidence>
<dbReference type="Gene3D" id="1.10.3730.20">
    <property type="match status" value="1"/>
</dbReference>
<feature type="transmembrane region" description="Helical" evidence="7">
    <location>
        <begin position="106"/>
        <end position="126"/>
    </location>
</feature>
<keyword evidence="4 7" id="KW-0812">Transmembrane</keyword>
<evidence type="ECO:0000256" key="5">
    <source>
        <dbReference type="ARBA" id="ARBA00022989"/>
    </source>
</evidence>
<protein>
    <submittedName>
        <fullName evidence="9">Amino-acid metabolite efflux pump</fullName>
    </submittedName>
</protein>
<reference evidence="9" key="1">
    <citation type="submission" date="2018-02" db="EMBL/GenBank/DDBJ databases">
        <authorList>
            <person name="Kim S.-K."/>
            <person name="Jung H.-I."/>
            <person name="Lee S.-W."/>
        </authorList>
    </citation>
    <scope>NUCLEOTIDE SEQUENCE</scope>
    <source>
        <strain evidence="9">SK3146</strain>
    </source>
</reference>
<gene>
    <name evidence="9" type="primary">eamA</name>
    <name evidence="9" type="ORF">SK3146_02129</name>
</gene>
<feature type="transmembrane region" description="Helical" evidence="7">
    <location>
        <begin position="224"/>
        <end position="243"/>
    </location>
</feature>
<dbReference type="InterPro" id="IPR050638">
    <property type="entry name" value="AA-Vitamin_Transporters"/>
</dbReference>
<feature type="transmembrane region" description="Helical" evidence="7">
    <location>
        <begin position="77"/>
        <end position="94"/>
    </location>
</feature>
<dbReference type="Pfam" id="PF00892">
    <property type="entry name" value="EamA"/>
    <property type="match status" value="2"/>
</dbReference>
<comment type="similarity">
    <text evidence="2">Belongs to the EamA transporter family.</text>
</comment>
<evidence type="ECO:0000256" key="3">
    <source>
        <dbReference type="ARBA" id="ARBA00022475"/>
    </source>
</evidence>
<dbReference type="PANTHER" id="PTHR32322:SF18">
    <property type="entry name" value="S-ADENOSYLMETHIONINE_S-ADENOSYLHOMOCYSTEINE TRANSPORTER"/>
    <property type="match status" value="1"/>
</dbReference>
<dbReference type="SUPFAM" id="SSF103481">
    <property type="entry name" value="Multidrug resistance efflux transporter EmrE"/>
    <property type="match status" value="2"/>
</dbReference>
<keyword evidence="5 7" id="KW-1133">Transmembrane helix</keyword>
<evidence type="ECO:0000256" key="6">
    <source>
        <dbReference type="ARBA" id="ARBA00023136"/>
    </source>
</evidence>
<organism evidence="9 10">
    <name type="scientific">Paenibacillus konkukensis</name>
    <dbReference type="NCBI Taxonomy" id="2020716"/>
    <lineage>
        <taxon>Bacteria</taxon>
        <taxon>Bacillati</taxon>
        <taxon>Bacillota</taxon>
        <taxon>Bacilli</taxon>
        <taxon>Bacillales</taxon>
        <taxon>Paenibacillaceae</taxon>
        <taxon>Paenibacillus</taxon>
    </lineage>
</organism>
<dbReference type="InterPro" id="IPR037185">
    <property type="entry name" value="EmrE-like"/>
</dbReference>
<evidence type="ECO:0000256" key="7">
    <source>
        <dbReference type="SAM" id="Phobius"/>
    </source>
</evidence>
<feature type="transmembrane region" description="Helical" evidence="7">
    <location>
        <begin position="255"/>
        <end position="274"/>
    </location>
</feature>
<evidence type="ECO:0000313" key="10">
    <source>
        <dbReference type="Proteomes" id="UP001057134"/>
    </source>
</evidence>
<feature type="transmembrane region" description="Helical" evidence="7">
    <location>
        <begin position="47"/>
        <end position="65"/>
    </location>
</feature>